<evidence type="ECO:0000313" key="2">
    <source>
        <dbReference type="EMBL" id="OQU93182.1"/>
    </source>
</evidence>
<proteinExistence type="predicted"/>
<gene>
    <name evidence="2" type="ORF">SORBI_3001G495148</name>
</gene>
<feature type="chain" id="PRO_5012057570" evidence="1">
    <location>
        <begin position="32"/>
        <end position="121"/>
    </location>
</feature>
<dbReference type="EMBL" id="CM000760">
    <property type="protein sequence ID" value="OQU93182.1"/>
    <property type="molecule type" value="Genomic_DNA"/>
</dbReference>
<dbReference type="Gramene" id="OQU93182">
    <property type="protein sequence ID" value="OQU93182"/>
    <property type="gene ID" value="SORBI_3001G495148"/>
</dbReference>
<dbReference type="FunCoup" id="A0A1Z5SB84">
    <property type="interactions" value="10"/>
</dbReference>
<reference evidence="2 3" key="1">
    <citation type="journal article" date="2009" name="Nature">
        <title>The Sorghum bicolor genome and the diversification of grasses.</title>
        <authorList>
            <person name="Paterson A.H."/>
            <person name="Bowers J.E."/>
            <person name="Bruggmann R."/>
            <person name="Dubchak I."/>
            <person name="Grimwood J."/>
            <person name="Gundlach H."/>
            <person name="Haberer G."/>
            <person name="Hellsten U."/>
            <person name="Mitros T."/>
            <person name="Poliakov A."/>
            <person name="Schmutz J."/>
            <person name="Spannagl M."/>
            <person name="Tang H."/>
            <person name="Wang X."/>
            <person name="Wicker T."/>
            <person name="Bharti A.K."/>
            <person name="Chapman J."/>
            <person name="Feltus F.A."/>
            <person name="Gowik U."/>
            <person name="Grigoriev I.V."/>
            <person name="Lyons E."/>
            <person name="Maher C.A."/>
            <person name="Martis M."/>
            <person name="Narechania A."/>
            <person name="Otillar R.P."/>
            <person name="Penning B.W."/>
            <person name="Salamov A.A."/>
            <person name="Wang Y."/>
            <person name="Zhang L."/>
            <person name="Carpita N.C."/>
            <person name="Freeling M."/>
            <person name="Gingle A.R."/>
            <person name="Hash C.T."/>
            <person name="Keller B."/>
            <person name="Klein P."/>
            <person name="Kresovich S."/>
            <person name="McCann M.C."/>
            <person name="Ming R."/>
            <person name="Peterson D.G."/>
            <person name="Mehboob-ur-Rahman"/>
            <person name="Ware D."/>
            <person name="Westhoff P."/>
            <person name="Mayer K.F."/>
            <person name="Messing J."/>
            <person name="Rokhsar D.S."/>
        </authorList>
    </citation>
    <scope>NUCLEOTIDE SEQUENCE [LARGE SCALE GENOMIC DNA]</scope>
    <source>
        <strain evidence="3">cv. BTx623</strain>
    </source>
</reference>
<keyword evidence="1" id="KW-0732">Signal</keyword>
<protein>
    <submittedName>
        <fullName evidence="2">Uncharacterized protein</fullName>
    </submittedName>
</protein>
<accession>A0A1Z5SB84</accession>
<evidence type="ECO:0000256" key="1">
    <source>
        <dbReference type="SAM" id="SignalP"/>
    </source>
</evidence>
<dbReference type="InParanoid" id="A0A1Z5SB84"/>
<feature type="signal peptide" evidence="1">
    <location>
        <begin position="1"/>
        <end position="31"/>
    </location>
</feature>
<reference evidence="3" key="2">
    <citation type="journal article" date="2018" name="Plant J.">
        <title>The Sorghum bicolor reference genome: improved assembly, gene annotations, a transcriptome atlas, and signatures of genome organization.</title>
        <authorList>
            <person name="McCormick R.F."/>
            <person name="Truong S.K."/>
            <person name="Sreedasyam A."/>
            <person name="Jenkins J."/>
            <person name="Shu S."/>
            <person name="Sims D."/>
            <person name="Kennedy M."/>
            <person name="Amirebrahimi M."/>
            <person name="Weers B.D."/>
            <person name="McKinley B."/>
            <person name="Mattison A."/>
            <person name="Morishige D.T."/>
            <person name="Grimwood J."/>
            <person name="Schmutz J."/>
            <person name="Mullet J.E."/>
        </authorList>
    </citation>
    <scope>NUCLEOTIDE SEQUENCE [LARGE SCALE GENOMIC DNA]</scope>
    <source>
        <strain evidence="3">cv. BTx623</strain>
    </source>
</reference>
<organism evidence="2 3">
    <name type="scientific">Sorghum bicolor</name>
    <name type="common">Sorghum</name>
    <name type="synonym">Sorghum vulgare</name>
    <dbReference type="NCBI Taxonomy" id="4558"/>
    <lineage>
        <taxon>Eukaryota</taxon>
        <taxon>Viridiplantae</taxon>
        <taxon>Streptophyta</taxon>
        <taxon>Embryophyta</taxon>
        <taxon>Tracheophyta</taxon>
        <taxon>Spermatophyta</taxon>
        <taxon>Magnoliopsida</taxon>
        <taxon>Liliopsida</taxon>
        <taxon>Poales</taxon>
        <taxon>Poaceae</taxon>
        <taxon>PACMAD clade</taxon>
        <taxon>Panicoideae</taxon>
        <taxon>Andropogonodae</taxon>
        <taxon>Andropogoneae</taxon>
        <taxon>Sorghinae</taxon>
        <taxon>Sorghum</taxon>
    </lineage>
</organism>
<sequence length="121" mass="12526">MAAAAPMTMTMAMRAVLVAVVLMQCCNVIVAARPLLEAPAVAATTADGGWLRMIMQVLRGPGGNNTGCQAPNGSRPAGRGGGGASMNCGMHAHRSIRAAAQPSRRPARSMTGRRSIFDQFC</sequence>
<keyword evidence="3" id="KW-1185">Reference proteome</keyword>
<dbReference type="Proteomes" id="UP000000768">
    <property type="component" value="Chromosome 1"/>
</dbReference>
<dbReference type="AlphaFoldDB" id="A0A1Z5SB84"/>
<evidence type="ECO:0000313" key="3">
    <source>
        <dbReference type="Proteomes" id="UP000000768"/>
    </source>
</evidence>
<name>A0A1Z5SB84_SORBI</name>